<gene>
    <name evidence="1" type="ORF">BB934_39885</name>
</gene>
<dbReference type="PANTHER" id="PTHR35271">
    <property type="entry name" value="ABC TRANSPORTER, SUBSTRATE-BINDING LIPOPROTEIN-RELATED"/>
    <property type="match status" value="1"/>
</dbReference>
<dbReference type="InterPro" id="IPR007487">
    <property type="entry name" value="ABC_transpt-TYRBP-like"/>
</dbReference>
<evidence type="ECO:0000313" key="1">
    <source>
        <dbReference type="EMBL" id="ANY84375.1"/>
    </source>
</evidence>
<dbReference type="Gene3D" id="3.40.50.2300">
    <property type="match status" value="2"/>
</dbReference>
<evidence type="ECO:0008006" key="2">
    <source>
        <dbReference type="Google" id="ProtNLM"/>
    </source>
</evidence>
<dbReference type="AlphaFoldDB" id="A0A1B2EWQ1"/>
<geneLocation type="plasmid" evidence="1">
    <name>unnamed2</name>
</geneLocation>
<accession>A0A1B2EWQ1</accession>
<sequence length="299" mass="31877">MFRVGTLSPGTPMTESVYGPALVLGLAQHGYILGRNLIIETRAAEGHLERIPGLIHDLIANRVDVMVVQGYPPALAAKQIGALPTVVLGGTGDPVATGLIASLARPGGKITGISDVSVQLSPKRLELLKDLIPTLKQVAMLWNANDLGMTLRVRESEQAARALNLSVQALGVREPNDFSAAFAAMIDRLPDGILMVSDSLTLLNRRRVFEFSAAHRLPAIYEFEALVRDGGLMSYGPDQSGSAERGAALVDRILRGASPADLPFENPTRFTFAINLKTAKSLGITVPSTVLVQADVLIE</sequence>
<reference evidence="1" key="1">
    <citation type="submission" date="2016-07" db="EMBL/GenBank/DDBJ databases">
        <title>Microvirga ossetica sp. nov. a new species of rhizobia isolated from root nodules of the legume species Vicia alpestris Steven originated from North Ossetia region in the Caucasus.</title>
        <authorList>
            <person name="Safronova V.I."/>
            <person name="Kuznetsova I.G."/>
            <person name="Sazanova A.L."/>
            <person name="Belimov A."/>
            <person name="Andronov E."/>
            <person name="Osledkin Y.S."/>
            <person name="Onishchuk O.P."/>
            <person name="Kurchak O.N."/>
            <person name="Shaposhnikov A.I."/>
            <person name="Willems A."/>
            <person name="Tikhonovich I.A."/>
        </authorList>
    </citation>
    <scope>NUCLEOTIDE SEQUENCE [LARGE SCALE GENOMIC DNA]</scope>
    <source>
        <strain evidence="1">V5/3M</strain>
        <plasmid evidence="1">unnamed2</plasmid>
    </source>
</reference>
<dbReference type="EMBL" id="CP016619">
    <property type="protein sequence ID" value="ANY84375.1"/>
    <property type="molecule type" value="Genomic_DNA"/>
</dbReference>
<dbReference type="PANTHER" id="PTHR35271:SF1">
    <property type="entry name" value="ABC TRANSPORTER, SUBSTRATE-BINDING LIPOPROTEIN"/>
    <property type="match status" value="1"/>
</dbReference>
<dbReference type="Pfam" id="PF04392">
    <property type="entry name" value="ABC_sub_bind"/>
    <property type="match status" value="1"/>
</dbReference>
<dbReference type="CDD" id="cd06325">
    <property type="entry name" value="PBP1_ABC_unchar_transporter"/>
    <property type="match status" value="1"/>
</dbReference>
<proteinExistence type="predicted"/>
<dbReference type="KEGG" id="moc:BB934_39885"/>
<keyword evidence="1" id="KW-0614">Plasmid</keyword>
<protein>
    <recommendedName>
        <fullName evidence="2">ABC transporter substrate-binding protein</fullName>
    </recommendedName>
</protein>
<organism evidence="1">
    <name type="scientific">Microvirga ossetica</name>
    <dbReference type="NCBI Taxonomy" id="1882682"/>
    <lineage>
        <taxon>Bacteria</taxon>
        <taxon>Pseudomonadati</taxon>
        <taxon>Pseudomonadota</taxon>
        <taxon>Alphaproteobacteria</taxon>
        <taxon>Hyphomicrobiales</taxon>
        <taxon>Methylobacteriaceae</taxon>
        <taxon>Microvirga</taxon>
    </lineage>
</organism>
<name>A0A1B2EWQ1_9HYPH</name>